<feature type="signal peptide" evidence="3">
    <location>
        <begin position="1"/>
        <end position="24"/>
    </location>
</feature>
<accession>A0ABY4X6N5</accession>
<dbReference type="InterPro" id="IPR011048">
    <property type="entry name" value="Haem_d1_sf"/>
</dbReference>
<keyword evidence="2" id="KW-0313">Glucose metabolism</keyword>
<comment type="similarity">
    <text evidence="1">Belongs to the cycloisomerase 2 family.</text>
</comment>
<dbReference type="RefSeq" id="WP_252166320.1">
    <property type="nucleotide sequence ID" value="NZ_CP084930.1"/>
</dbReference>
<keyword evidence="2" id="KW-0119">Carbohydrate metabolism</keyword>
<evidence type="ECO:0000313" key="4">
    <source>
        <dbReference type="EMBL" id="USI72514.1"/>
    </source>
</evidence>
<dbReference type="Proteomes" id="UP001056937">
    <property type="component" value="Chromosome 1"/>
</dbReference>
<keyword evidence="3" id="KW-0732">Signal</keyword>
<sequence>MMRIDRRGLIAGVCALPAARLAAAAGPARPALIAGTYAREGGAGLVTLLPGAEGWRAGPAAPIPDASFGVYSRRFRRWYLLDEQSAGTVTAYDAGWAARGRQSTGGADPCHATLDAGETCLAIANYSSGSVALVPLDPRTGAPLPAQIVAHHGHGPDADRQKGPHAHWVGFSPDGAWLHAVDLGADAIFAHRYDAAARRLGPGRIAYQAPPGSGPRHLARHPHQPRAYLVSELANSVTELAVTPAGGFTAVARHSTLPAGFAGHSQAAHIRLDARARRLYVSNRGHDSIAVFAVDAAGGLRLVQHIASGGQWPRFFLLLEAQQAMLVANEHSGSLAVLRVAPDGGLADSGTRIALLGTVFLAPLAG</sequence>
<name>A0ABY4X6N5_9SPHN</name>
<protein>
    <submittedName>
        <fullName evidence="4">Lactonase family protein</fullName>
    </submittedName>
</protein>
<evidence type="ECO:0000256" key="2">
    <source>
        <dbReference type="ARBA" id="ARBA00022526"/>
    </source>
</evidence>
<dbReference type="InterPro" id="IPR015943">
    <property type="entry name" value="WD40/YVTN_repeat-like_dom_sf"/>
</dbReference>
<dbReference type="InterPro" id="IPR050282">
    <property type="entry name" value="Cycloisomerase_2"/>
</dbReference>
<feature type="chain" id="PRO_5045857799" evidence="3">
    <location>
        <begin position="25"/>
        <end position="366"/>
    </location>
</feature>
<proteinExistence type="inferred from homology"/>
<dbReference type="Gene3D" id="2.130.10.10">
    <property type="entry name" value="YVTN repeat-like/Quinoprotein amine dehydrogenase"/>
    <property type="match status" value="1"/>
</dbReference>
<gene>
    <name evidence="4" type="ORF">LHA26_14665</name>
</gene>
<evidence type="ECO:0000256" key="3">
    <source>
        <dbReference type="SAM" id="SignalP"/>
    </source>
</evidence>
<keyword evidence="5" id="KW-1185">Reference proteome</keyword>
<dbReference type="PANTHER" id="PTHR30344:SF1">
    <property type="entry name" value="6-PHOSPHOGLUCONOLACTONASE"/>
    <property type="match status" value="1"/>
</dbReference>
<evidence type="ECO:0000256" key="1">
    <source>
        <dbReference type="ARBA" id="ARBA00005564"/>
    </source>
</evidence>
<evidence type="ECO:0000313" key="5">
    <source>
        <dbReference type="Proteomes" id="UP001056937"/>
    </source>
</evidence>
<dbReference type="Pfam" id="PF10282">
    <property type="entry name" value="Lactonase"/>
    <property type="match status" value="1"/>
</dbReference>
<dbReference type="PANTHER" id="PTHR30344">
    <property type="entry name" value="6-PHOSPHOGLUCONOLACTONASE-RELATED"/>
    <property type="match status" value="1"/>
</dbReference>
<dbReference type="InterPro" id="IPR019405">
    <property type="entry name" value="Lactonase_7-beta_prop"/>
</dbReference>
<organism evidence="4 5">
    <name type="scientific">Sphingomonas morindae</name>
    <dbReference type="NCBI Taxonomy" id="1541170"/>
    <lineage>
        <taxon>Bacteria</taxon>
        <taxon>Pseudomonadati</taxon>
        <taxon>Pseudomonadota</taxon>
        <taxon>Alphaproteobacteria</taxon>
        <taxon>Sphingomonadales</taxon>
        <taxon>Sphingomonadaceae</taxon>
        <taxon>Sphingomonas</taxon>
    </lineage>
</organism>
<dbReference type="SUPFAM" id="SSF51004">
    <property type="entry name" value="C-terminal (heme d1) domain of cytochrome cd1-nitrite reductase"/>
    <property type="match status" value="1"/>
</dbReference>
<reference evidence="4" key="1">
    <citation type="journal article" date="2022" name="Toxins">
        <title>Genomic Analysis of Sphingopyxis sp. USTB-05 for Biodegrading Cyanobacterial Hepatotoxins.</title>
        <authorList>
            <person name="Liu C."/>
            <person name="Xu Q."/>
            <person name="Zhao Z."/>
            <person name="Zhang H."/>
            <person name="Liu X."/>
            <person name="Yin C."/>
            <person name="Liu Y."/>
            <person name="Yan H."/>
        </authorList>
    </citation>
    <scope>NUCLEOTIDE SEQUENCE</scope>
    <source>
        <strain evidence="4">NBD5</strain>
    </source>
</reference>
<dbReference type="EMBL" id="CP084930">
    <property type="protein sequence ID" value="USI72514.1"/>
    <property type="molecule type" value="Genomic_DNA"/>
</dbReference>